<dbReference type="EMBL" id="VDMD01000324">
    <property type="protein sequence ID" value="TRM55120.1"/>
    <property type="molecule type" value="Genomic_DNA"/>
</dbReference>
<dbReference type="Proteomes" id="UP000320762">
    <property type="component" value="Unassembled WGS sequence"/>
</dbReference>
<comment type="caution">
    <text evidence="2">The sequence shown here is derived from an EMBL/GenBank/DDBJ whole genome shotgun (WGS) entry which is preliminary data.</text>
</comment>
<proteinExistence type="predicted"/>
<accession>A0A550BRF9</accession>
<name>A0A550BRF9_9AGAR</name>
<dbReference type="AlphaFoldDB" id="A0A550BRF9"/>
<sequence>MARHKSCIFGERPASDDISRRSRHPISAPPNTERSSRWVIINDDNMTAALPWTSSTVSSTLFSTTSSTHPTTEPLFSACCTTTNKRPYGITLDFYLFPYDSNASSVDAELDRVDHICGRHRYDIRGVKIKISTGRLAPLETDPCACSAASFSISSAATRLSTS</sequence>
<gene>
    <name evidence="2" type="ORF">BD626DRAFT_579535</name>
</gene>
<reference evidence="2 3" key="1">
    <citation type="journal article" date="2019" name="New Phytol.">
        <title>Comparative genomics reveals unique wood-decay strategies and fruiting body development in the Schizophyllaceae.</title>
        <authorList>
            <person name="Almasi E."/>
            <person name="Sahu N."/>
            <person name="Krizsan K."/>
            <person name="Balint B."/>
            <person name="Kovacs G.M."/>
            <person name="Kiss B."/>
            <person name="Cseklye J."/>
            <person name="Drula E."/>
            <person name="Henrissat B."/>
            <person name="Nagy I."/>
            <person name="Chovatia M."/>
            <person name="Adam C."/>
            <person name="LaButti K."/>
            <person name="Lipzen A."/>
            <person name="Riley R."/>
            <person name="Grigoriev I.V."/>
            <person name="Nagy L.G."/>
        </authorList>
    </citation>
    <scope>NUCLEOTIDE SEQUENCE [LARGE SCALE GENOMIC DNA]</scope>
    <source>
        <strain evidence="2 3">NL-1724</strain>
    </source>
</reference>
<protein>
    <submittedName>
        <fullName evidence="2">Uncharacterized protein</fullName>
    </submittedName>
</protein>
<evidence type="ECO:0000313" key="3">
    <source>
        <dbReference type="Proteomes" id="UP000320762"/>
    </source>
</evidence>
<evidence type="ECO:0000313" key="2">
    <source>
        <dbReference type="EMBL" id="TRM55120.1"/>
    </source>
</evidence>
<feature type="region of interest" description="Disordered" evidence="1">
    <location>
        <begin position="1"/>
        <end position="33"/>
    </location>
</feature>
<evidence type="ECO:0000256" key="1">
    <source>
        <dbReference type="SAM" id="MobiDB-lite"/>
    </source>
</evidence>
<keyword evidence="3" id="KW-1185">Reference proteome</keyword>
<organism evidence="2 3">
    <name type="scientific">Schizophyllum amplum</name>
    <dbReference type="NCBI Taxonomy" id="97359"/>
    <lineage>
        <taxon>Eukaryota</taxon>
        <taxon>Fungi</taxon>
        <taxon>Dikarya</taxon>
        <taxon>Basidiomycota</taxon>
        <taxon>Agaricomycotina</taxon>
        <taxon>Agaricomycetes</taxon>
        <taxon>Agaricomycetidae</taxon>
        <taxon>Agaricales</taxon>
        <taxon>Schizophyllaceae</taxon>
        <taxon>Schizophyllum</taxon>
    </lineage>
</organism>